<keyword evidence="1" id="KW-0812">Transmembrane</keyword>
<dbReference type="AlphaFoldDB" id="A0A7J7CVT6"/>
<evidence type="ECO:0000256" key="1">
    <source>
        <dbReference type="SAM" id="Phobius"/>
    </source>
</evidence>
<dbReference type="Proteomes" id="UP000593562">
    <property type="component" value="Unassembled WGS sequence"/>
</dbReference>
<keyword evidence="3" id="KW-1185">Reference proteome</keyword>
<evidence type="ECO:0000313" key="3">
    <source>
        <dbReference type="Proteomes" id="UP000593562"/>
    </source>
</evidence>
<reference evidence="2 3" key="1">
    <citation type="journal article" date="2020" name="Nat. Commun.">
        <title>Genome of Tripterygium wilfordii and identification of cytochrome P450 involved in triptolide biosynthesis.</title>
        <authorList>
            <person name="Tu L."/>
            <person name="Su P."/>
            <person name="Zhang Z."/>
            <person name="Gao L."/>
            <person name="Wang J."/>
            <person name="Hu T."/>
            <person name="Zhou J."/>
            <person name="Zhang Y."/>
            <person name="Zhao Y."/>
            <person name="Liu Y."/>
            <person name="Song Y."/>
            <person name="Tong Y."/>
            <person name="Lu Y."/>
            <person name="Yang J."/>
            <person name="Xu C."/>
            <person name="Jia M."/>
            <person name="Peters R.J."/>
            <person name="Huang L."/>
            <person name="Gao W."/>
        </authorList>
    </citation>
    <scope>NUCLEOTIDE SEQUENCE [LARGE SCALE GENOMIC DNA]</scope>
    <source>
        <strain evidence="3">cv. XIE 37</strain>
        <tissue evidence="2">Leaf</tissue>
    </source>
</reference>
<feature type="transmembrane region" description="Helical" evidence="1">
    <location>
        <begin position="18"/>
        <end position="36"/>
    </location>
</feature>
<comment type="caution">
    <text evidence="2">The sequence shown here is derived from an EMBL/GenBank/DDBJ whole genome shotgun (WGS) entry which is preliminary data.</text>
</comment>
<name>A0A7J7CVT6_TRIWF</name>
<proteinExistence type="predicted"/>
<dbReference type="InParanoid" id="A0A7J7CVT6"/>
<accession>A0A7J7CVT6</accession>
<gene>
    <name evidence="2" type="ORF">HS088_TW13G01128</name>
</gene>
<organism evidence="2 3">
    <name type="scientific">Tripterygium wilfordii</name>
    <name type="common">Thunder God vine</name>
    <dbReference type="NCBI Taxonomy" id="458696"/>
    <lineage>
        <taxon>Eukaryota</taxon>
        <taxon>Viridiplantae</taxon>
        <taxon>Streptophyta</taxon>
        <taxon>Embryophyta</taxon>
        <taxon>Tracheophyta</taxon>
        <taxon>Spermatophyta</taxon>
        <taxon>Magnoliopsida</taxon>
        <taxon>eudicotyledons</taxon>
        <taxon>Gunneridae</taxon>
        <taxon>Pentapetalae</taxon>
        <taxon>rosids</taxon>
        <taxon>fabids</taxon>
        <taxon>Celastrales</taxon>
        <taxon>Celastraceae</taxon>
        <taxon>Tripterygium</taxon>
    </lineage>
</organism>
<keyword evidence="1" id="KW-1133">Transmembrane helix</keyword>
<sequence>MLLNSSNNTNSTSRMRSLCLRIMVLMMMLVFIHPGLVDCRVLQSAATSEGMETRVIDGKAGHRVASFSKPVKDMSGKVTVMKRVFTLASGPSKRGSGH</sequence>
<keyword evidence="1" id="KW-0472">Membrane</keyword>
<protein>
    <submittedName>
        <fullName evidence="2">Uncharacterized protein</fullName>
    </submittedName>
</protein>
<dbReference type="EMBL" id="JAAARO010000013">
    <property type="protein sequence ID" value="KAF5738232.1"/>
    <property type="molecule type" value="Genomic_DNA"/>
</dbReference>
<evidence type="ECO:0000313" key="2">
    <source>
        <dbReference type="EMBL" id="KAF5738232.1"/>
    </source>
</evidence>